<evidence type="ECO:0000256" key="4">
    <source>
        <dbReference type="ARBA" id="ARBA00023242"/>
    </source>
</evidence>
<evidence type="ECO:0000313" key="9">
    <source>
        <dbReference type="Proteomes" id="UP000234275"/>
    </source>
</evidence>
<feature type="domain" description="Cell division control protein 73 C-terminal" evidence="7">
    <location>
        <begin position="281"/>
        <end position="459"/>
    </location>
</feature>
<dbReference type="Pfam" id="PF05179">
    <property type="entry name" value="CDC73_C"/>
    <property type="match status" value="1"/>
</dbReference>
<dbReference type="STRING" id="1392250.A0A2I2G549"/>
<dbReference type="VEuPathDB" id="FungiDB:P170DRAFT_476625"/>
<organism evidence="8 9">
    <name type="scientific">Aspergillus steynii IBT 23096</name>
    <dbReference type="NCBI Taxonomy" id="1392250"/>
    <lineage>
        <taxon>Eukaryota</taxon>
        <taxon>Fungi</taxon>
        <taxon>Dikarya</taxon>
        <taxon>Ascomycota</taxon>
        <taxon>Pezizomycotina</taxon>
        <taxon>Eurotiomycetes</taxon>
        <taxon>Eurotiomycetidae</taxon>
        <taxon>Eurotiales</taxon>
        <taxon>Aspergillaceae</taxon>
        <taxon>Aspergillus</taxon>
        <taxon>Aspergillus subgen. Circumdati</taxon>
    </lineage>
</organism>
<dbReference type="FunFam" id="3.40.50.11990:FF:000003">
    <property type="entry name" value="Pol II transcription elongation factor subunit Cdc73"/>
    <property type="match status" value="1"/>
</dbReference>
<dbReference type="InterPro" id="IPR031336">
    <property type="entry name" value="CDC73_C"/>
</dbReference>
<dbReference type="InterPro" id="IPR038103">
    <property type="entry name" value="CDC73_C_sf"/>
</dbReference>
<name>A0A2I2G549_9EURO</name>
<proteinExistence type="inferred from homology"/>
<protein>
    <submittedName>
        <fullName evidence="8">RNA polymerase II accessory factor Cdc73p</fullName>
    </submittedName>
</protein>
<dbReference type="PANTHER" id="PTHR12466:SF8">
    <property type="entry name" value="PARAFIBROMIN"/>
    <property type="match status" value="1"/>
</dbReference>
<evidence type="ECO:0000256" key="2">
    <source>
        <dbReference type="ARBA" id="ARBA00010427"/>
    </source>
</evidence>
<evidence type="ECO:0000256" key="6">
    <source>
        <dbReference type="SAM" id="MobiDB-lite"/>
    </source>
</evidence>
<evidence type="ECO:0000256" key="1">
    <source>
        <dbReference type="ARBA" id="ARBA00004123"/>
    </source>
</evidence>
<dbReference type="PANTHER" id="PTHR12466">
    <property type="entry name" value="CDC73 DOMAIN PROTEIN"/>
    <property type="match status" value="1"/>
</dbReference>
<dbReference type="EMBL" id="MSFO01000005">
    <property type="protein sequence ID" value="PLB47973.1"/>
    <property type="molecule type" value="Genomic_DNA"/>
</dbReference>
<evidence type="ECO:0000256" key="3">
    <source>
        <dbReference type="ARBA" id="ARBA00023163"/>
    </source>
</evidence>
<comment type="similarity">
    <text evidence="2">Belongs to the CDC73 family.</text>
</comment>
<dbReference type="Proteomes" id="UP000234275">
    <property type="component" value="Unassembled WGS sequence"/>
</dbReference>
<keyword evidence="4" id="KW-0539">Nucleus</keyword>
<dbReference type="Gene3D" id="3.40.50.11990">
    <property type="entry name" value="RNA polymerase II accessory factor, Cdc73 C-terminal domain"/>
    <property type="match status" value="1"/>
</dbReference>
<dbReference type="GO" id="GO:0000993">
    <property type="term" value="F:RNA polymerase II complex binding"/>
    <property type="evidence" value="ECO:0007669"/>
    <property type="project" value="TreeGrafter"/>
</dbReference>
<dbReference type="GO" id="GO:0016593">
    <property type="term" value="C:Cdc73/Paf1 complex"/>
    <property type="evidence" value="ECO:0007669"/>
    <property type="project" value="InterPro"/>
</dbReference>
<keyword evidence="3" id="KW-0804">Transcription</keyword>
<evidence type="ECO:0000313" key="8">
    <source>
        <dbReference type="EMBL" id="PLB47973.1"/>
    </source>
</evidence>
<evidence type="ECO:0000256" key="5">
    <source>
        <dbReference type="SAM" id="Coils"/>
    </source>
</evidence>
<feature type="coiled-coil region" evidence="5">
    <location>
        <begin position="90"/>
        <end position="117"/>
    </location>
</feature>
<dbReference type="GO" id="GO:0006368">
    <property type="term" value="P:transcription elongation by RNA polymerase II"/>
    <property type="evidence" value="ECO:0007669"/>
    <property type="project" value="InterPro"/>
</dbReference>
<sequence>MASDPSLQDPLLALRRAIAAGSLPTPTTSDELSDQNATDDLAKATHLYFTTPQLQTIPLTAPTRFVSSSSNSAVDLRSILFAWQKKDVAIPEYIASAQELNESLKQKERKEGEEEEKVQNLIFVERLDLITWLEGASDESEYIKPLEGAAAAAASAAAQAQASANIASGATGGVSTVASGAPGAGAPPAGAQQAKASKVVDPRLQEIYNGERKLGDRNSVLRGIKPTDFSHVRKTAETFLGRNRSRTGQYPPGTKPGSKPQSMVPAPSAGLSQPRKGSSKTQDPIILLSPSASSLIRMSNVRSFLQDGVFVPPDHPTLSMPSSNILYISRPLRMNADPSSSSSRAVGSHGSRKPTRFILVDSTANFRPDYWNRLVAVFTTGQTWQFKSYKWSSPPELFKHATGVYVGWRGEDVPREVRGWGRGVQSFSVERWDEKGGSHGAGRWRDREVVEGIWSAIEEGMKLRGWGSK</sequence>
<comment type="caution">
    <text evidence="8">The sequence shown here is derived from an EMBL/GenBank/DDBJ whole genome shotgun (WGS) entry which is preliminary data.</text>
</comment>
<accession>A0A2I2G549</accession>
<dbReference type="GeneID" id="36561068"/>
<dbReference type="AlphaFoldDB" id="A0A2I2G549"/>
<dbReference type="GO" id="GO:0032968">
    <property type="term" value="P:positive regulation of transcription elongation by RNA polymerase II"/>
    <property type="evidence" value="ECO:0007669"/>
    <property type="project" value="TreeGrafter"/>
</dbReference>
<gene>
    <name evidence="8" type="ORF">P170DRAFT_476625</name>
</gene>
<keyword evidence="5" id="KW-0175">Coiled coil</keyword>
<reference evidence="8 9" key="1">
    <citation type="submission" date="2016-12" db="EMBL/GenBank/DDBJ databases">
        <title>The genomes of Aspergillus section Nigri reveals drivers in fungal speciation.</title>
        <authorList>
            <consortium name="DOE Joint Genome Institute"/>
            <person name="Vesth T.C."/>
            <person name="Nybo J."/>
            <person name="Theobald S."/>
            <person name="Brandl J."/>
            <person name="Frisvad J.C."/>
            <person name="Nielsen K.F."/>
            <person name="Lyhne E.K."/>
            <person name="Kogle M.E."/>
            <person name="Kuo A."/>
            <person name="Riley R."/>
            <person name="Clum A."/>
            <person name="Nolan M."/>
            <person name="Lipzen A."/>
            <person name="Salamov A."/>
            <person name="Henrissat B."/>
            <person name="Wiebenga A."/>
            <person name="De Vries R.P."/>
            <person name="Grigoriev I.V."/>
            <person name="Mortensen U.H."/>
            <person name="Andersen M.R."/>
            <person name="Baker S.E."/>
        </authorList>
    </citation>
    <scope>NUCLEOTIDE SEQUENCE [LARGE SCALE GENOMIC DNA]</scope>
    <source>
        <strain evidence="8 9">IBT 23096</strain>
    </source>
</reference>
<feature type="region of interest" description="Disordered" evidence="6">
    <location>
        <begin position="232"/>
        <end position="283"/>
    </location>
</feature>
<keyword evidence="9" id="KW-1185">Reference proteome</keyword>
<evidence type="ECO:0000259" key="7">
    <source>
        <dbReference type="Pfam" id="PF05179"/>
    </source>
</evidence>
<comment type="subcellular location">
    <subcellularLocation>
        <location evidence="1">Nucleus</location>
    </subcellularLocation>
</comment>
<dbReference type="RefSeq" id="XP_024703275.1">
    <property type="nucleotide sequence ID" value="XM_024853370.1"/>
</dbReference>
<dbReference type="OrthoDB" id="2186602at2759"/>
<dbReference type="InterPro" id="IPR007852">
    <property type="entry name" value="Cdc73/Parafibromin"/>
</dbReference>